<keyword evidence="9" id="KW-1185">Reference proteome</keyword>
<dbReference type="InterPro" id="IPR003284">
    <property type="entry name" value="Sal_SpvB"/>
</dbReference>
<sequence>MKTADLACAAAALPAASAVVATPTATATLNQDAASVTVGEKAVKTATTITGTSLCADRLPPLDQGMTNVTAGPRRGYRFLPHMTFGADLRISLPYDPALIPAGLGEEDVRAFYYDESARRWTALEREKLDTAGRRVHSVSDHFTDVIAATVTVPDHPGTLSYDPTTMKGIKAADPAEGMNLVEPPAGDSHGDAKLSYPIALPQGRRGMQPSLSIGYSSAQGNGWLGVGWDLDTPGVTIDTRWGVPRYDDEDETETYLFGGEQLTPVAHRGALQPRTAEKVFHTRVESAFRTIVRHGSSPDTYSWEVTEKDGTRSSYGTDGASRLTDAAGNVFRWALSEVRDLYGNAVRYTYQTVTDAGVAGGTVPGKQLYLREINYTGSGSAAGPYTVTFVRDSELPGYTRRADVSIDAKGGFKMVTAELLKRIEVRFDGAAVRSYDLNYAEGAFRKTLLRSVTQRGADGAAFHTHTFGYYDEVRDGGGGYEGFAAGTNWSVGSDGVTAGLLDHGQASAMSGALSTSVGGHLYVGFNPTAPTKQFSAGGKVGFQHSRTDGKLAMVDLNGDNLPDKVFKKGDGISFRLNDSGPDGSTGFRAPAGVPTLPDITKETSSTFSFGGEVYFVANVFTNRAETFTTNSVYFSDVNGDGLMDLVTGGSVRFNHLDGDGIPTFTADSGDTPVPIGSGAVDGTGIVEDFAAVREQQIDNNPLADTLRRWVAPFAGKVRVTGDVALIEDTSPARQEYGTADGVRVAIQHNGGELWSSEIGAADYAPKTPAGVAEITVAKGDRLYFRVQSRFDGAFDEVSWDPAIDYLDVAPATDVNHLNVYGYRAAQDFVLAGRRGVQVQAPLDGKVKLTGDLRKLAATTDDVELLVFRNGSQISSQSLAAADTGAIPVNLDIPVAKQDAILLRVKVDSGIDLRQLEWTPKLFYTEAPGAGPITDENGDPLVQLRPPYDIDMYPVNGLTAPQQAWTAPATETITINPEISGSAPGSVTFTVKRRGERLAKQTVDVGASASLSADVQAGDQLFFDFSAYDPQVGEAITGASVEVTAAGGTVTVPSAVHRAAFPGLLAQPYRGWSYAGYNGNRDRAAQPIVETDLLQEFDENSAYDPRTAKAYLFSPFPDQAAWRSADDRQYVKAATAAGSRMGLDQITVPTSGDFTGGRAVNRLSRASQTAVGAGVSFLSGSASDGSATGEVDFLDLNGDHFPDIVGNGRVQYSTMTGGLENANRQVTGLGKPRDSDASAVNVGVGGSPAHFKANGRGEVDTSGHAPPKGSDTGGLMTELGLSAGLGRGDSTPQHDLLDVNGDGLPDRTFQDGRVALNLGYAFAAPEPWGTGGINDGASENGSIGASLGFNSGIYDFAGGLSLSKNKSQTAFTLQDVNGDGLMDRVLPGGDGMRVGFNTGNGFAAPVPWQGALNGVCEDDTSVGLAGIDWDKARICSGNTGLGAGAYFTVGIGPLCWPTPLCYIIINPGADGSQNMSRDEAGLRDVDGDGYADHIASTGDGSLEVARNRTGRTNLLKSVQRPLGASFTLEYERDGNTVASPASRWVMSKVTLTDGHAGDGADTQVSTYAYEGGVFNRLEREFYGYAKVTEQQRDTQDANAVYRSFVREYRTDSYYTRGLLTRERRLDAGGAVFSDLEQTYVLRDVTTGDEPAGAGSTTATIFPQLRRTDERFNEGQGAPGKSTFTTSHYDELGNIDVFTDAGDTGAADDVVATTTYSDCPGTRVSAATGITVTGGGQIMRRREATIDCATGDPSQIRQYLETGAFQATDLTYTADGSLETVENPPNAGSQRYKLTYAYDTPTRTHVARVGDSFGLFSSATYDLRFGTTLTETDLNGNRTTYVLDEFGRATAITGPYEQGESTPTIRFEYHQEAAVPWALTRHNDKFRSAADTVDTVTFVDGLRRGIQSKQDATVHTGEGGTPADVMSVSGKVTFDAFGRQVASRYPVTEPLGTPGAFNTSADSVAPTRLAFDVLDRNVRLTQPDDTEITTAYGFGADRSGRTQFRQVVTDPKGHSKATFRDVREVLVGLRETHDGQPIWTSYAYSPLKELLRAEDDAGNATTQTFDNLGRRIEVHNPDSGRNRTEFDLADNAVARVNARGQRTAFSYEFNRVTGISYPDFPGNNVTYAYGPPGAADNRAGRISRVTDQSGSEERFYGRLGEVVKEVKTIAGFTGSPPKTYTTSYTYDTFGRLQSLVYPDSEVLTYRYDSGGMVRQATGVKGGHAYAYVNRMEYDKFGQRAFAEDGNGIRTSYSFDPVDRRLANLKAGPAGGPQPESLFQNIGYTYDDVGNLTGLDNDVAVPHPPTYGGPVAKTFAYDDLDRLVASTGSWRFAPGKTDRYRFTQSYDNLHNLTAKQQTHEIVQPSGSVVEQHKTTYSSSYEYGGPQPHAPTHIGGQTYAYDAGGNQTGWTDDQNGRRRTIVWDEENRVQSLFDNGHEKTYMYDDSGERVVKRGPQGETAYVNQWFTVRNGQIGTKHVFAGGSRMVSKLVKQDPQVVEQERYFYHSDHLSSTNFVSDADGRLYQHLEYFPSGETWAEEHNNTQRTPYQFSGKELDEETGLYYFGARYYDPRTGVWQSPDPALEGNLGQLPESGTRPDQNLDTSVPTFLNVYNYADANPLSKIDPDGRQAVPLTTTRLRAIAAAQGIGAGLSGVQFNRAVGRAFQDFALNRYGLLENFRSFSSPARAAATGPGGPRSVIPDSVRHVTQLTFRWWIIPQLVPFANSSFTEVKAVSGTLTLSSSNHQIRGLIDVAARSPAGMATGPSRPLPVVTFITTADTIIGPDVVTEATRRGVALWQITAFEVPSGGGAAQIGFNPAILLNPGVFGRSSARPGPTGPFQARPFGPAATPANPLDPDPAEVQ</sequence>
<evidence type="ECO:0000256" key="4">
    <source>
        <dbReference type="ARBA" id="ARBA00023026"/>
    </source>
</evidence>
<feature type="region of interest" description="Disordered" evidence="5">
    <location>
        <begin position="2825"/>
        <end position="2858"/>
    </location>
</feature>
<evidence type="ECO:0000256" key="5">
    <source>
        <dbReference type="SAM" id="MobiDB-lite"/>
    </source>
</evidence>
<evidence type="ECO:0000256" key="6">
    <source>
        <dbReference type="SAM" id="SignalP"/>
    </source>
</evidence>
<accession>A0ABW7Z3Y6</accession>
<keyword evidence="4" id="KW-0843">Virulence</keyword>
<dbReference type="NCBIfam" id="TIGR03696">
    <property type="entry name" value="Rhs_assc_core"/>
    <property type="match status" value="1"/>
</dbReference>
<comment type="caution">
    <text evidence="8">The sequence shown here is derived from an EMBL/GenBank/DDBJ whole genome shotgun (WGS) entry which is preliminary data.</text>
</comment>
<feature type="region of interest" description="Disordered" evidence="5">
    <location>
        <begin position="1247"/>
        <end position="1274"/>
    </location>
</feature>
<keyword evidence="2" id="KW-0964">Secreted</keyword>
<feature type="domain" description="Cyclic nucleotide-binding" evidence="7">
    <location>
        <begin position="2422"/>
        <end position="2459"/>
    </location>
</feature>
<name>A0ABW7Z3Y6_9ACTN</name>
<protein>
    <submittedName>
        <fullName evidence="8">SpvB/TcaC N-terminal domain-containing protein</fullName>
    </submittedName>
</protein>
<dbReference type="InterPro" id="IPR000595">
    <property type="entry name" value="cNMP-bd_dom"/>
</dbReference>
<evidence type="ECO:0000313" key="9">
    <source>
        <dbReference type="Proteomes" id="UP001612741"/>
    </source>
</evidence>
<feature type="chain" id="PRO_5046402329" evidence="6">
    <location>
        <begin position="22"/>
        <end position="2858"/>
    </location>
</feature>
<reference evidence="8 9" key="1">
    <citation type="submission" date="2024-10" db="EMBL/GenBank/DDBJ databases">
        <title>The Natural Products Discovery Center: Release of the First 8490 Sequenced Strains for Exploring Actinobacteria Biosynthetic Diversity.</title>
        <authorList>
            <person name="Kalkreuter E."/>
            <person name="Kautsar S.A."/>
            <person name="Yang D."/>
            <person name="Bader C.D."/>
            <person name="Teijaro C.N."/>
            <person name="Fluegel L."/>
            <person name="Davis C.M."/>
            <person name="Simpson J.R."/>
            <person name="Lauterbach L."/>
            <person name="Steele A.D."/>
            <person name="Gui C."/>
            <person name="Meng S."/>
            <person name="Li G."/>
            <person name="Viehrig K."/>
            <person name="Ye F."/>
            <person name="Su P."/>
            <person name="Kiefer A.F."/>
            <person name="Nichols A."/>
            <person name="Cepeda A.J."/>
            <person name="Yan W."/>
            <person name="Fan B."/>
            <person name="Jiang Y."/>
            <person name="Adhikari A."/>
            <person name="Zheng C.-J."/>
            <person name="Schuster L."/>
            <person name="Cowan T.M."/>
            <person name="Smanski M.J."/>
            <person name="Chevrette M.G."/>
            <person name="De Carvalho L.P.S."/>
            <person name="Shen B."/>
        </authorList>
    </citation>
    <scope>NUCLEOTIDE SEQUENCE [LARGE SCALE GENOMIC DNA]</scope>
    <source>
        <strain evidence="8 9">NPDC050545</strain>
    </source>
</reference>
<evidence type="ECO:0000256" key="3">
    <source>
        <dbReference type="ARBA" id="ARBA00022737"/>
    </source>
</evidence>
<keyword evidence="3" id="KW-0677">Repeat</keyword>
<dbReference type="Proteomes" id="UP001612741">
    <property type="component" value="Unassembled WGS sequence"/>
</dbReference>
<dbReference type="Pfam" id="PF12256">
    <property type="entry name" value="TcdB_toxin_midN"/>
    <property type="match status" value="1"/>
</dbReference>
<dbReference type="InterPro" id="IPR050708">
    <property type="entry name" value="T6SS_VgrG/RHS"/>
</dbReference>
<dbReference type="InterPro" id="IPR006530">
    <property type="entry name" value="YD"/>
</dbReference>
<evidence type="ECO:0000259" key="7">
    <source>
        <dbReference type="PROSITE" id="PS50042"/>
    </source>
</evidence>
<dbReference type="InterPro" id="IPR056823">
    <property type="entry name" value="TEN-like_YD-shell"/>
</dbReference>
<evidence type="ECO:0000256" key="1">
    <source>
        <dbReference type="ARBA" id="ARBA00004613"/>
    </source>
</evidence>
<dbReference type="Pfam" id="PF03534">
    <property type="entry name" value="SpvB"/>
    <property type="match status" value="1"/>
</dbReference>
<comment type="subcellular location">
    <subcellularLocation>
        <location evidence="1">Secreted</location>
    </subcellularLocation>
</comment>
<evidence type="ECO:0000256" key="2">
    <source>
        <dbReference type="ARBA" id="ARBA00022525"/>
    </source>
</evidence>
<keyword evidence="6" id="KW-0732">Signal</keyword>
<dbReference type="Gene3D" id="2.180.10.10">
    <property type="entry name" value="RHS repeat-associated core"/>
    <property type="match status" value="1"/>
</dbReference>
<dbReference type="PROSITE" id="PS50042">
    <property type="entry name" value="CNMP_BINDING_3"/>
    <property type="match status" value="1"/>
</dbReference>
<evidence type="ECO:0000313" key="8">
    <source>
        <dbReference type="EMBL" id="MFI6502876.1"/>
    </source>
</evidence>
<dbReference type="InterPro" id="IPR022045">
    <property type="entry name" value="TcdB_toxin_mid/N"/>
</dbReference>
<dbReference type="PANTHER" id="PTHR32305:SF15">
    <property type="entry name" value="PROTEIN RHSA-RELATED"/>
    <property type="match status" value="1"/>
</dbReference>
<dbReference type="InterPro" id="IPR022385">
    <property type="entry name" value="Rhs_assc_core"/>
</dbReference>
<dbReference type="Pfam" id="PF25023">
    <property type="entry name" value="TEN_YD-shell"/>
    <property type="match status" value="1"/>
</dbReference>
<dbReference type="NCBIfam" id="TIGR01643">
    <property type="entry name" value="YD_repeat_2x"/>
    <property type="match status" value="1"/>
</dbReference>
<proteinExistence type="predicted"/>
<dbReference type="RefSeq" id="WP_397088470.1">
    <property type="nucleotide sequence ID" value="NZ_JBITGY010000010.1"/>
</dbReference>
<feature type="region of interest" description="Disordered" evidence="5">
    <location>
        <begin position="2383"/>
        <end position="2411"/>
    </location>
</feature>
<dbReference type="PANTHER" id="PTHR32305">
    <property type="match status" value="1"/>
</dbReference>
<feature type="signal peptide" evidence="6">
    <location>
        <begin position="1"/>
        <end position="21"/>
    </location>
</feature>
<gene>
    <name evidence="8" type="ORF">ACIBG2_36240</name>
</gene>
<organism evidence="8 9">
    <name type="scientific">Nonomuraea typhae</name>
    <dbReference type="NCBI Taxonomy" id="2603600"/>
    <lineage>
        <taxon>Bacteria</taxon>
        <taxon>Bacillati</taxon>
        <taxon>Actinomycetota</taxon>
        <taxon>Actinomycetes</taxon>
        <taxon>Streptosporangiales</taxon>
        <taxon>Streptosporangiaceae</taxon>
        <taxon>Nonomuraea</taxon>
    </lineage>
</organism>
<dbReference type="EMBL" id="JBITGY010000010">
    <property type="protein sequence ID" value="MFI6502876.1"/>
    <property type="molecule type" value="Genomic_DNA"/>
</dbReference>